<accession>A0A090KVW4</accession>
<reference evidence="5" key="3">
    <citation type="submission" date="2020-12" db="UniProtKB">
        <authorList>
            <consortium name="WormBaseParasite"/>
        </authorList>
    </citation>
    <scope>IDENTIFICATION</scope>
</reference>
<feature type="region of interest" description="Disordered" evidence="1">
    <location>
        <begin position="305"/>
        <end position="347"/>
    </location>
</feature>
<organism evidence="3">
    <name type="scientific">Strongyloides ratti</name>
    <name type="common">Parasitic roundworm</name>
    <dbReference type="NCBI Taxonomy" id="34506"/>
    <lineage>
        <taxon>Eukaryota</taxon>
        <taxon>Metazoa</taxon>
        <taxon>Ecdysozoa</taxon>
        <taxon>Nematoda</taxon>
        <taxon>Chromadorea</taxon>
        <taxon>Rhabditida</taxon>
        <taxon>Tylenchina</taxon>
        <taxon>Panagrolaimomorpha</taxon>
        <taxon>Strongyloidoidea</taxon>
        <taxon>Strongyloididae</taxon>
        <taxon>Strongyloides</taxon>
    </lineage>
</organism>
<evidence type="ECO:0000259" key="2">
    <source>
        <dbReference type="PROSITE" id="PS50878"/>
    </source>
</evidence>
<feature type="compositionally biased region" description="Polar residues" evidence="1">
    <location>
        <begin position="208"/>
        <end position="217"/>
    </location>
</feature>
<keyword evidence="3" id="KW-0548">Nucleotidyltransferase</keyword>
<keyword evidence="3" id="KW-0808">Transferase</keyword>
<dbReference type="PANTHER" id="PTHR35450:SF2">
    <property type="entry name" value="REVERSE TRANSCRIPTASE DOMAIN-CONTAINING PROTEIN"/>
    <property type="match status" value="1"/>
</dbReference>
<dbReference type="WBParaSite" id="SRAE_0000068100.1">
    <property type="protein sequence ID" value="SRAE_0000068100.1"/>
    <property type="gene ID" value="WBGene00256431"/>
</dbReference>
<proteinExistence type="predicted"/>
<dbReference type="RefSeq" id="XP_024500770.1">
    <property type="nucleotide sequence ID" value="XM_024646605.1"/>
</dbReference>
<feature type="region of interest" description="Disordered" evidence="1">
    <location>
        <begin position="184"/>
        <end position="283"/>
    </location>
</feature>
<dbReference type="WormBase" id="SRAE_0000068100">
    <property type="protein sequence ID" value="SRP05920"/>
    <property type="gene ID" value="WBGene00256431"/>
</dbReference>
<name>A0A090KVW4_STRRB</name>
<feature type="region of interest" description="Disordered" evidence="1">
    <location>
        <begin position="868"/>
        <end position="888"/>
    </location>
</feature>
<feature type="compositionally biased region" description="Basic and acidic residues" evidence="1">
    <location>
        <begin position="29"/>
        <end position="38"/>
    </location>
</feature>
<evidence type="ECO:0000313" key="6">
    <source>
        <dbReference type="WormBase" id="SRAE_0000068100"/>
    </source>
</evidence>
<sequence>MVKRRRIQSNESSQDEEGDIPQLISSKDTANEGVDRGLNEAGEITPRRRKSKKGTVSTWGDVEKSRLEICLKHISCRLRRFSRGCKTLVSWTLISEEECKLIADAVKDKKVTATTFKECINTYLQNEREGYIANLRELSPKASRRDKVEVQRRIEADYPTNTRDLLDEIHKECPTETATCRDVVTTRKNVERPRSGPMTTTKPRHTPENNPDSNRLKQVNFKRRRDSPKNGRTLVNSQKRSGFQEESPRQPPAKKGKCKINPTSSTLRTDDIKEQPITSVNGTQHISNRQTVVLVETLGTAELTSQSDVEVEHPSSADATPKKRVYKSRKHVQESTLSSQDKVNLRQKIREGTPYGQEIPTNEKPKRKRALEGLSCPERFKHFLDQPNLPTCKRWNVNRKIPIDEINHLGFNILRKYIDTLKSPDCTQQQYEIVNVAWPKVALAMMHTAKSYGHTTPNGFDITQSKITKRKKRMIRLQKRLTGAWKHRLNPSGKDKALLAKMRVEAKGKHMNVKGLLDRVKEEIILLENKEKREADKAEGRRIRSIYDKSGSMKTVLQAGMAKKVPVKEEEAVKFFKELLAHKETPPQLAIDEWVKPWTGRPITHDIDHIEEFLRFKLKYSRPFKTPGPNKVHPAAFKRFDSLASLLLEKVKGLLSGKFMLTDQDMTAQAFLLPKTVPPSSDPNDYRAINCINADMKYVNAVTYEFIYKNCFQYIATNQCAAFKGIPGTLHATMVNYSILKQNPKATSVLYVDMKKAFDSVSHSAMRKAVGALNLPASITKYIQGMLGSGGFTISNVDKTKSMKDKRVNVKRGIMQGCALAPCLFVIGMDIISYQLNKESMLPIGKNINSLPTDYMVQLNHKFQNESSIGHEEGETVADTPDSKHLTKRSETAMTNHISFVDDVKIFAKDNATIKRLKGIFESVALQLGLHVNAKKCGVLYNNKSDNVMLEDISELTDCYKYLGIPELGRSICVETLEKSLEKKILGSVCQVFKTKLNIGQKIKWFNSSIAPAIGYAVAHALPAVKQGILPSLCKRLDKLVIKILAGNITDSEQIEVRQQTTSIARLYCTPEKGGLGLRSLESVAYEAIVRHMANLWINPINEVIKGLSIQHELKGGKSTPIRQFTTLMKKFNIEHSLGKSGITIEGVYHDDVNEFTKIISGKIKDILNQRYYDKWIKKIEFAKAYDSLNLKMPWLKKAAISDLQANLITASQQQSLPGLNWHINKRNNIIKKCPLCQKELTTSHILSGCESNHARIKYITRHDAILASVTNSILKAIGTKYMPLCELRNLKECNMIGKDWSIGFDLPQLMEVGQAREQYEQVFEPLDDRRRSVKKIAHNRPDLVLVNHKLKKVILLEVAVVGNPWLLQQQVEIKRVRYMVNSQEVIGPDNYQIVNRAYNMNDHFKKKYGKDYQISFIPFIMGAYGEISPGFMEDLMKPLEVLMRKQHIKAMTENASRTAVVNTAYTVRYWLSMLQG</sequence>
<protein>
    <submittedName>
        <fullName evidence="3 5">Reverse transcriptase domain-containing protein</fullName>
    </submittedName>
</protein>
<evidence type="ECO:0000313" key="5">
    <source>
        <dbReference type="WBParaSite" id="SRAE_0000068100.1"/>
    </source>
</evidence>
<evidence type="ECO:0000313" key="3">
    <source>
        <dbReference type="EMBL" id="CEF61561.1"/>
    </source>
</evidence>
<dbReference type="OrthoDB" id="5798715at2759"/>
<dbReference type="Proteomes" id="UP000035682">
    <property type="component" value="Unplaced"/>
</dbReference>
<feature type="compositionally biased region" description="Basic and acidic residues" evidence="1">
    <location>
        <begin position="184"/>
        <end position="194"/>
    </location>
</feature>
<feature type="domain" description="Reverse transcriptase" evidence="2">
    <location>
        <begin position="654"/>
        <end position="967"/>
    </location>
</feature>
<dbReference type="GO" id="GO:0003964">
    <property type="term" value="F:RNA-directed DNA polymerase activity"/>
    <property type="evidence" value="ECO:0007669"/>
    <property type="project" value="UniProtKB-KW"/>
</dbReference>
<dbReference type="CTD" id="36373929"/>
<keyword evidence="4" id="KW-1185">Reference proteome</keyword>
<dbReference type="GeneID" id="36373929"/>
<feature type="region of interest" description="Disordered" evidence="1">
    <location>
        <begin position="1"/>
        <end position="57"/>
    </location>
</feature>
<dbReference type="EMBL" id="LN609412">
    <property type="protein sequence ID" value="CEF61561.1"/>
    <property type="molecule type" value="Genomic_DNA"/>
</dbReference>
<dbReference type="Pfam" id="PF00078">
    <property type="entry name" value="RVT_1"/>
    <property type="match status" value="1"/>
</dbReference>
<keyword evidence="3" id="KW-0695">RNA-directed DNA polymerase</keyword>
<reference evidence="4" key="1">
    <citation type="submission" date="2014-09" db="EMBL/GenBank/DDBJ databases">
        <authorList>
            <person name="Martin A.A."/>
        </authorList>
    </citation>
    <scope>NUCLEOTIDE SEQUENCE</scope>
    <source>
        <strain evidence="4">ED321</strain>
    </source>
</reference>
<evidence type="ECO:0000256" key="1">
    <source>
        <dbReference type="SAM" id="MobiDB-lite"/>
    </source>
</evidence>
<evidence type="ECO:0000313" key="4">
    <source>
        <dbReference type="Proteomes" id="UP000035682"/>
    </source>
</evidence>
<dbReference type="InterPro" id="IPR000477">
    <property type="entry name" value="RT_dom"/>
</dbReference>
<reference evidence="3" key="2">
    <citation type="submission" date="2014-09" db="EMBL/GenBank/DDBJ databases">
        <authorList>
            <person name="Aslett A.Martin."/>
        </authorList>
    </citation>
    <scope>NUCLEOTIDE SEQUENCE</scope>
    <source>
        <strain evidence="3">ED321 Heterogonic</strain>
    </source>
</reference>
<dbReference type="PROSITE" id="PS50878">
    <property type="entry name" value="RT_POL"/>
    <property type="match status" value="1"/>
</dbReference>
<dbReference type="PANTHER" id="PTHR35450">
    <property type="entry name" value="REVERSE TRANSCRIPTASE DOMAIN-CONTAINING PROTEIN"/>
    <property type="match status" value="1"/>
</dbReference>
<gene>
    <name evidence="3 5 6" type="ORF">SRAE_0000068100</name>
</gene>